<keyword evidence="4" id="KW-1185">Reference proteome</keyword>
<dbReference type="InterPro" id="IPR025834">
    <property type="entry name" value="TopoI_C_dom"/>
</dbReference>
<dbReference type="PANTHER" id="PTHR10290">
    <property type="entry name" value="DNA TOPOISOMERASE I"/>
    <property type="match status" value="1"/>
</dbReference>
<dbReference type="OrthoDB" id="47179at2759"/>
<comment type="caution">
    <text evidence="3">The sequence shown here is derived from an EMBL/GenBank/DDBJ whole genome shotgun (WGS) entry which is preliminary data.</text>
</comment>
<dbReference type="GO" id="GO:0006265">
    <property type="term" value="P:DNA topological change"/>
    <property type="evidence" value="ECO:0007669"/>
    <property type="project" value="UniProtKB-UniRule"/>
</dbReference>
<feature type="non-terminal residue" evidence="3">
    <location>
        <position position="228"/>
    </location>
</feature>
<proteinExistence type="inferred from homology"/>
<accession>A0A9P6VR76</accession>
<keyword evidence="1" id="KW-0413">Isomerase</keyword>
<sequence length="228" mass="25954">IKTTMRYSDEALSGGWRRISGALCRSSPSGSPSVFFFTAHISQSTLNSVLLLSVYLQSFPVSRYNLDDDWIQEHEKQLVVLEGEKIRQKFEKENAKPEGEGEKPLPEKELTERLKAADELKKTIKRDRKNGYEETKMSEERIVAALKKMDERIQVAKLAATDKDEGKGAFQLSPARDIQISLGTSKINYLDPRISVAWCKQFDVPLNKVLTKTLLEKFTWATHVEADF</sequence>
<dbReference type="GO" id="GO:0007059">
    <property type="term" value="P:chromosome segregation"/>
    <property type="evidence" value="ECO:0007669"/>
    <property type="project" value="TreeGrafter"/>
</dbReference>
<dbReference type="InterPro" id="IPR014727">
    <property type="entry name" value="TopoI_cat_a/b-sub_euk"/>
</dbReference>
<evidence type="ECO:0000259" key="2">
    <source>
        <dbReference type="SMART" id="SM00435"/>
    </source>
</evidence>
<dbReference type="GO" id="GO:0003677">
    <property type="term" value="F:DNA binding"/>
    <property type="evidence" value="ECO:0007669"/>
    <property type="project" value="UniProtKB-UniRule"/>
</dbReference>
<dbReference type="SUPFAM" id="SSF56349">
    <property type="entry name" value="DNA breaking-rejoining enzymes"/>
    <property type="match status" value="1"/>
</dbReference>
<dbReference type="GO" id="GO:0005730">
    <property type="term" value="C:nucleolus"/>
    <property type="evidence" value="ECO:0007669"/>
    <property type="project" value="TreeGrafter"/>
</dbReference>
<feature type="active site" description="O-(3'-phospho-DNA)-tyrosine intermediate" evidence="1">
    <location>
        <position position="189"/>
    </location>
</feature>
<dbReference type="InterPro" id="IPR051062">
    <property type="entry name" value="Topoisomerase_IB"/>
</dbReference>
<dbReference type="PANTHER" id="PTHR10290:SF3">
    <property type="entry name" value="DNA TOPOISOMERASE 1"/>
    <property type="match status" value="1"/>
</dbReference>
<evidence type="ECO:0000313" key="3">
    <source>
        <dbReference type="EMBL" id="KAG0653172.1"/>
    </source>
</evidence>
<protein>
    <submittedName>
        <fullName evidence="3">DNA topoisomerase 1</fullName>
    </submittedName>
</protein>
<dbReference type="InterPro" id="IPR011010">
    <property type="entry name" value="DNA_brk_join_enz"/>
</dbReference>
<reference evidence="3 4" key="1">
    <citation type="submission" date="2020-11" db="EMBL/GenBank/DDBJ databases">
        <title>Kefir isolates.</title>
        <authorList>
            <person name="Marcisauskas S."/>
            <person name="Kim Y."/>
            <person name="Blasche S."/>
        </authorList>
    </citation>
    <scope>NUCLEOTIDE SEQUENCE [LARGE SCALE GENOMIC DNA]</scope>
    <source>
        <strain evidence="3 4">KR</strain>
    </source>
</reference>
<keyword evidence="1" id="KW-0238">DNA-binding</keyword>
<organism evidence="3 4">
    <name type="scientific">Rhodotorula mucilaginosa</name>
    <name type="common">Yeast</name>
    <name type="synonym">Rhodotorula rubra</name>
    <dbReference type="NCBI Taxonomy" id="5537"/>
    <lineage>
        <taxon>Eukaryota</taxon>
        <taxon>Fungi</taxon>
        <taxon>Dikarya</taxon>
        <taxon>Basidiomycota</taxon>
        <taxon>Pucciniomycotina</taxon>
        <taxon>Microbotryomycetes</taxon>
        <taxon>Sporidiobolales</taxon>
        <taxon>Sporidiobolaceae</taxon>
        <taxon>Rhodotorula</taxon>
    </lineage>
</organism>
<feature type="domain" description="DNA topoisomerase I eukaryotic-type" evidence="2">
    <location>
        <begin position="1"/>
        <end position="203"/>
    </location>
</feature>
<name>A0A9P6VR76_RHOMI</name>
<evidence type="ECO:0000256" key="1">
    <source>
        <dbReference type="PROSITE-ProRule" id="PRU01382"/>
    </source>
</evidence>
<dbReference type="GO" id="GO:0003917">
    <property type="term" value="F:DNA topoisomerase type I (single strand cut, ATP-independent) activity"/>
    <property type="evidence" value="ECO:0007669"/>
    <property type="project" value="UniProtKB-UniRule"/>
</dbReference>
<gene>
    <name evidence="3" type="primary">TOP1_2</name>
    <name evidence="3" type="ORF">C6P46_003541</name>
</gene>
<dbReference type="PROSITE" id="PS52038">
    <property type="entry name" value="TOPO_IB_2"/>
    <property type="match status" value="1"/>
</dbReference>
<dbReference type="InterPro" id="IPR013499">
    <property type="entry name" value="TopoI_euk"/>
</dbReference>
<keyword evidence="1" id="KW-0799">Topoisomerase</keyword>
<evidence type="ECO:0000313" key="4">
    <source>
        <dbReference type="Proteomes" id="UP000777482"/>
    </source>
</evidence>
<dbReference type="GO" id="GO:0005694">
    <property type="term" value="C:chromosome"/>
    <property type="evidence" value="ECO:0007669"/>
    <property type="project" value="InterPro"/>
</dbReference>
<comment type="catalytic activity">
    <reaction evidence="1">
        <text>ATP-independent breakage of single-stranded DNA, followed by passage and rejoining.</text>
        <dbReference type="EC" id="5.6.2.1"/>
    </reaction>
</comment>
<feature type="non-terminal residue" evidence="3">
    <location>
        <position position="1"/>
    </location>
</feature>
<dbReference type="GO" id="GO:0006260">
    <property type="term" value="P:DNA replication"/>
    <property type="evidence" value="ECO:0007669"/>
    <property type="project" value="TreeGrafter"/>
</dbReference>
<dbReference type="Pfam" id="PF14370">
    <property type="entry name" value="Topo_C_assoc"/>
    <property type="match status" value="1"/>
</dbReference>
<dbReference type="Proteomes" id="UP000777482">
    <property type="component" value="Unassembled WGS sequence"/>
</dbReference>
<dbReference type="EMBL" id="PUHQ01000298">
    <property type="protein sequence ID" value="KAG0653172.1"/>
    <property type="molecule type" value="Genomic_DNA"/>
</dbReference>
<dbReference type="SMART" id="SM00435">
    <property type="entry name" value="TOPEUc"/>
    <property type="match status" value="1"/>
</dbReference>
<dbReference type="Gene3D" id="1.10.132.10">
    <property type="match status" value="1"/>
</dbReference>
<comment type="similarity">
    <text evidence="1">Belongs to the type IB topoisomerase family.</text>
</comment>
<dbReference type="AlphaFoldDB" id="A0A9P6VR76"/>